<dbReference type="OrthoDB" id="9151155at2"/>
<sequence length="270" mass="31685">METWEQLQHQYKQLHNEAVRLAGTTKQLSQRAATYYHLYENSGRNHIFPLIAAHGALWARGYFAFGMKLGELLSWQYGFSPKRRRQQLDALEDFAESFREVNRRVCVETYITYHFVQRHGEHPLADQLVRPELLTSLRKLCTAKQRGTELDDLTKRSIFETHFLDEQATVVGPRIEKAVQQFLWPMMRSLALMPAVRFAYFPRGKWLQFWKFDRREERIARGLSAFDMAAGVGWKQVERTLDRYQVLPATFFANSLDHFANLRNEILAAA</sequence>
<reference evidence="1 2" key="1">
    <citation type="submission" date="2018-02" db="EMBL/GenBank/DDBJ databases">
        <title>Comparative genomes isolates from brazilian mangrove.</title>
        <authorList>
            <person name="Araujo J.E."/>
            <person name="Taketani R.G."/>
            <person name="Silva M.C.P."/>
            <person name="Loureco M.V."/>
            <person name="Andreote F.D."/>
        </authorList>
    </citation>
    <scope>NUCLEOTIDE SEQUENCE [LARGE SCALE GENOMIC DNA]</scope>
    <source>
        <strain evidence="1 2">Hex-1 MGV</strain>
    </source>
</reference>
<accession>A0A2S8FW17</accession>
<organism evidence="1 2">
    <name type="scientific">Blastopirellula marina</name>
    <dbReference type="NCBI Taxonomy" id="124"/>
    <lineage>
        <taxon>Bacteria</taxon>
        <taxon>Pseudomonadati</taxon>
        <taxon>Planctomycetota</taxon>
        <taxon>Planctomycetia</taxon>
        <taxon>Pirellulales</taxon>
        <taxon>Pirellulaceae</taxon>
        <taxon>Blastopirellula</taxon>
    </lineage>
</organism>
<dbReference type="Proteomes" id="UP000238322">
    <property type="component" value="Unassembled WGS sequence"/>
</dbReference>
<protein>
    <submittedName>
        <fullName evidence="1">Uncharacterized protein</fullName>
    </submittedName>
</protein>
<evidence type="ECO:0000313" key="1">
    <source>
        <dbReference type="EMBL" id="PQO36375.1"/>
    </source>
</evidence>
<comment type="caution">
    <text evidence="1">The sequence shown here is derived from an EMBL/GenBank/DDBJ whole genome shotgun (WGS) entry which is preliminary data.</text>
</comment>
<evidence type="ECO:0000313" key="2">
    <source>
        <dbReference type="Proteomes" id="UP000238322"/>
    </source>
</evidence>
<dbReference type="AlphaFoldDB" id="A0A2S8FW17"/>
<dbReference type="EMBL" id="PUHY01000006">
    <property type="protein sequence ID" value="PQO36375.1"/>
    <property type="molecule type" value="Genomic_DNA"/>
</dbReference>
<name>A0A2S8FW17_9BACT</name>
<proteinExistence type="predicted"/>
<gene>
    <name evidence="1" type="ORF">C5Y83_10785</name>
</gene>
<dbReference type="RefSeq" id="WP_105329665.1">
    <property type="nucleotide sequence ID" value="NZ_PUHY01000006.1"/>
</dbReference>